<dbReference type="AlphaFoldDB" id="A3IIM0"/>
<evidence type="ECO:0000313" key="1">
    <source>
        <dbReference type="EMBL" id="EAZ93652.1"/>
    </source>
</evidence>
<dbReference type="EMBL" id="AAXW01000002">
    <property type="protein sequence ID" value="EAZ93652.1"/>
    <property type="molecule type" value="Genomic_DNA"/>
</dbReference>
<sequence length="30" mass="3718">MQVLFFHRVWEPSHLPRIENNWFPLLKSVP</sequence>
<gene>
    <name evidence="1" type="ORF">CY0110_17692</name>
</gene>
<name>A3IIM0_9CHRO</name>
<evidence type="ECO:0000313" key="2">
    <source>
        <dbReference type="Proteomes" id="UP000003781"/>
    </source>
</evidence>
<dbReference type="Proteomes" id="UP000003781">
    <property type="component" value="Unassembled WGS sequence"/>
</dbReference>
<comment type="caution">
    <text evidence="1">The sequence shown here is derived from an EMBL/GenBank/DDBJ whole genome shotgun (WGS) entry which is preliminary data.</text>
</comment>
<protein>
    <submittedName>
        <fullName evidence="1">Uncharacterized protein</fullName>
    </submittedName>
</protein>
<accession>A3IIM0</accession>
<keyword evidence="2" id="KW-1185">Reference proteome</keyword>
<reference evidence="1 2" key="1">
    <citation type="submission" date="2007-03" db="EMBL/GenBank/DDBJ databases">
        <authorList>
            <person name="Stal L."/>
            <person name="Ferriera S."/>
            <person name="Johnson J."/>
            <person name="Kravitz S."/>
            <person name="Beeson K."/>
            <person name="Sutton G."/>
            <person name="Rogers Y.-H."/>
            <person name="Friedman R."/>
            <person name="Frazier M."/>
            <person name="Venter J.C."/>
        </authorList>
    </citation>
    <scope>NUCLEOTIDE SEQUENCE [LARGE SCALE GENOMIC DNA]</scope>
    <source>
        <strain evidence="1 2">CCY0110</strain>
    </source>
</reference>
<proteinExistence type="predicted"/>
<organism evidence="1 2">
    <name type="scientific">Crocosphaera chwakensis CCY0110</name>
    <dbReference type="NCBI Taxonomy" id="391612"/>
    <lineage>
        <taxon>Bacteria</taxon>
        <taxon>Bacillati</taxon>
        <taxon>Cyanobacteriota</taxon>
        <taxon>Cyanophyceae</taxon>
        <taxon>Oscillatoriophycideae</taxon>
        <taxon>Chroococcales</taxon>
        <taxon>Aphanothecaceae</taxon>
        <taxon>Crocosphaera</taxon>
        <taxon>Crocosphaera chwakensis</taxon>
    </lineage>
</organism>